<dbReference type="OrthoDB" id="8010691at2"/>
<proteinExistence type="predicted"/>
<dbReference type="STRING" id="999627.SAMN05216236_15214"/>
<evidence type="ECO:0008006" key="4">
    <source>
        <dbReference type="Google" id="ProtNLM"/>
    </source>
</evidence>
<dbReference type="AlphaFoldDB" id="A0A1I7E9D0"/>
<evidence type="ECO:0000313" key="2">
    <source>
        <dbReference type="EMBL" id="SFU20548.1"/>
    </source>
</evidence>
<evidence type="ECO:0000256" key="1">
    <source>
        <dbReference type="SAM" id="MobiDB-lite"/>
    </source>
</evidence>
<organism evidence="2 3">
    <name type="scientific">Sedimentitalea nanhaiensis</name>
    <dbReference type="NCBI Taxonomy" id="999627"/>
    <lineage>
        <taxon>Bacteria</taxon>
        <taxon>Pseudomonadati</taxon>
        <taxon>Pseudomonadota</taxon>
        <taxon>Alphaproteobacteria</taxon>
        <taxon>Rhodobacterales</taxon>
        <taxon>Paracoccaceae</taxon>
        <taxon>Sedimentitalea</taxon>
    </lineage>
</organism>
<sequence length="661" mass="70241">MAYQWLSEQELDARAADLQIAPHPALEPVSAWLFRQHSPFLAAGGLTEAEASLYSMAIDGDGFDASANGAFKAREVPGVQGRAGSGHLFSDAFLGPLLRSIKDDIDDPSVYVLPVPADGVLRDADLGARNGLGAPSDDAMRSPDAAPPRAVIGIIDHGVNIFHQRFRSGRTASRVAFAWLQGAQSQGQLPFGAEWHRGQIEAAQIEAGDDEDALLRQIGADFERPGFRPLAQRTSHGTHVLDLAAGMDPFDPVGARYPIIVVTLPPEVTRETSGSMLALPFVLGLEYILDRARWLTCGHGVPPQVYVNFSFGLSGGPRMGGHQLEKTVHRLAARHVEKTGADRPPVVVVAAGNRNMARGHAQSLPCAKELSVTWHIQPADPTSNFLEMRIVAERGSIDGVDFCLTPPGQLQPLCARLSVPIEDPLEGPQLLGLNTSLIGRVSARQVSGRVTILTLALAPSDPGSTGGTAAPAGDWQVSVQVPGATPDRIDAYVLRDDVPYGFRDGGRQSYFSDPGYVDRDEQGRPVTEDPAGAPSLIRRAGTVNAISTGERHIENTRVLWVVGGYVGLDATGQLRAADYSAAPLDDGVEQIDGSAQSEFSKVLPGVLAAGTRSGSRVLLNGTSVAAPQMVRHLAMGQGTLRPPSDNAQKIRLGQSVLSLRT</sequence>
<dbReference type="InterPro" id="IPR036852">
    <property type="entry name" value="Peptidase_S8/S53_dom_sf"/>
</dbReference>
<dbReference type="Proteomes" id="UP000182466">
    <property type="component" value="Unassembled WGS sequence"/>
</dbReference>
<feature type="region of interest" description="Disordered" evidence="1">
    <location>
        <begin position="511"/>
        <end position="534"/>
    </location>
</feature>
<dbReference type="eggNOG" id="COG1404">
    <property type="taxonomic scope" value="Bacteria"/>
</dbReference>
<name>A0A1I7E9D0_9RHOB</name>
<dbReference type="GO" id="GO:0004252">
    <property type="term" value="F:serine-type endopeptidase activity"/>
    <property type="evidence" value="ECO:0007669"/>
    <property type="project" value="InterPro"/>
</dbReference>
<gene>
    <name evidence="2" type="ORF">SAMN05216236_15214</name>
</gene>
<dbReference type="GO" id="GO:0006508">
    <property type="term" value="P:proteolysis"/>
    <property type="evidence" value="ECO:0007669"/>
    <property type="project" value="InterPro"/>
</dbReference>
<protein>
    <recommendedName>
        <fullName evidence="4">Subtilase family protein</fullName>
    </recommendedName>
</protein>
<accession>A0A1I7E9D0</accession>
<dbReference type="Gene3D" id="3.40.50.200">
    <property type="entry name" value="Peptidase S8/S53 domain"/>
    <property type="match status" value="1"/>
</dbReference>
<keyword evidence="3" id="KW-1185">Reference proteome</keyword>
<feature type="compositionally biased region" description="Basic and acidic residues" evidence="1">
    <location>
        <begin position="516"/>
        <end position="527"/>
    </location>
</feature>
<evidence type="ECO:0000313" key="3">
    <source>
        <dbReference type="Proteomes" id="UP000182466"/>
    </source>
</evidence>
<dbReference type="EMBL" id="FPAW01000052">
    <property type="protein sequence ID" value="SFU20548.1"/>
    <property type="molecule type" value="Genomic_DNA"/>
</dbReference>
<dbReference type="SUPFAM" id="SSF52743">
    <property type="entry name" value="Subtilisin-like"/>
    <property type="match status" value="1"/>
</dbReference>
<reference evidence="2 3" key="1">
    <citation type="submission" date="2016-10" db="EMBL/GenBank/DDBJ databases">
        <authorList>
            <person name="de Groot N.N."/>
        </authorList>
    </citation>
    <scope>NUCLEOTIDE SEQUENCE [LARGE SCALE GENOMIC DNA]</scope>
    <source>
        <strain evidence="2 3">CGMCC 1.10959</strain>
    </source>
</reference>
<dbReference type="RefSeq" id="WP_027264008.1">
    <property type="nucleotide sequence ID" value="NZ_FPAW01000052.1"/>
</dbReference>